<dbReference type="InterPro" id="IPR004875">
    <property type="entry name" value="DDE_SF_endonuclease_dom"/>
</dbReference>
<proteinExistence type="predicted"/>
<accession>A0ABQ9HLV0</accession>
<dbReference type="EMBL" id="JARBHB010000004">
    <property type="protein sequence ID" value="KAJ8885345.1"/>
    <property type="molecule type" value="Genomic_DNA"/>
</dbReference>
<feature type="domain" description="DDE-1" evidence="1">
    <location>
        <begin position="3"/>
        <end position="69"/>
    </location>
</feature>
<gene>
    <name evidence="2" type="ORF">PR048_011542</name>
</gene>
<organism evidence="2 3">
    <name type="scientific">Dryococelus australis</name>
    <dbReference type="NCBI Taxonomy" id="614101"/>
    <lineage>
        <taxon>Eukaryota</taxon>
        <taxon>Metazoa</taxon>
        <taxon>Ecdysozoa</taxon>
        <taxon>Arthropoda</taxon>
        <taxon>Hexapoda</taxon>
        <taxon>Insecta</taxon>
        <taxon>Pterygota</taxon>
        <taxon>Neoptera</taxon>
        <taxon>Polyneoptera</taxon>
        <taxon>Phasmatodea</taxon>
        <taxon>Verophasmatodea</taxon>
        <taxon>Anareolatae</taxon>
        <taxon>Phasmatidae</taxon>
        <taxon>Eurycanthinae</taxon>
        <taxon>Dryococelus</taxon>
    </lineage>
</organism>
<dbReference type="Proteomes" id="UP001159363">
    <property type="component" value="Chromosome X"/>
</dbReference>
<dbReference type="Pfam" id="PF03184">
    <property type="entry name" value="DDE_1"/>
    <property type="match status" value="1"/>
</dbReference>
<comment type="caution">
    <text evidence="2">The sequence shown here is derived from an EMBL/GenBank/DDBJ whole genome shotgun (WGS) entry which is preliminary data.</text>
</comment>
<evidence type="ECO:0000259" key="1">
    <source>
        <dbReference type="Pfam" id="PF03184"/>
    </source>
</evidence>
<reference evidence="2 3" key="1">
    <citation type="submission" date="2023-02" db="EMBL/GenBank/DDBJ databases">
        <title>LHISI_Scaffold_Assembly.</title>
        <authorList>
            <person name="Stuart O.P."/>
            <person name="Cleave R."/>
            <person name="Magrath M.J.L."/>
            <person name="Mikheyev A.S."/>
        </authorList>
    </citation>
    <scope>NUCLEOTIDE SEQUENCE [LARGE SCALE GENOMIC DNA]</scope>
    <source>
        <strain evidence="2">Daus_M_001</strain>
        <tissue evidence="2">Leg muscle</tissue>
    </source>
</reference>
<evidence type="ECO:0000313" key="3">
    <source>
        <dbReference type="Proteomes" id="UP001159363"/>
    </source>
</evidence>
<keyword evidence="3" id="KW-1185">Reference proteome</keyword>
<sequence>MVLNWVKCVWCRRPGALLGQRGMLVLDSLRGHVTPEVKACLQKEKIDFVIIPGGMTSQLQILGVAVNNSDKMRVSYDDWLLCDNHPLTPSGKIKPSVSQLCLDFSSMAEHFSPGHCERL</sequence>
<evidence type="ECO:0000313" key="2">
    <source>
        <dbReference type="EMBL" id="KAJ8885345.1"/>
    </source>
</evidence>
<name>A0ABQ9HLV0_9NEOP</name>
<protein>
    <recommendedName>
        <fullName evidence="1">DDE-1 domain-containing protein</fullName>
    </recommendedName>
</protein>